<evidence type="ECO:0000313" key="1">
    <source>
        <dbReference type="EMBL" id="QHT98659.1"/>
    </source>
</evidence>
<dbReference type="AlphaFoldDB" id="A0A6C0J1B8"/>
<evidence type="ECO:0008006" key="2">
    <source>
        <dbReference type="Google" id="ProtNLM"/>
    </source>
</evidence>
<dbReference type="InterPro" id="IPR029063">
    <property type="entry name" value="SAM-dependent_MTases_sf"/>
</dbReference>
<dbReference type="Gene3D" id="3.40.50.150">
    <property type="entry name" value="Vaccinia Virus protein VP39"/>
    <property type="match status" value="1"/>
</dbReference>
<name>A0A6C0J1B8_9ZZZZ</name>
<protein>
    <recommendedName>
        <fullName evidence="2">Methyltransferase</fullName>
    </recommendedName>
</protein>
<proteinExistence type="predicted"/>
<dbReference type="EMBL" id="MN740294">
    <property type="protein sequence ID" value="QHT98659.1"/>
    <property type="molecule type" value="Genomic_DNA"/>
</dbReference>
<organism evidence="1">
    <name type="scientific">viral metagenome</name>
    <dbReference type="NCBI Taxonomy" id="1070528"/>
    <lineage>
        <taxon>unclassified sequences</taxon>
        <taxon>metagenomes</taxon>
        <taxon>organismal metagenomes</taxon>
    </lineage>
</organism>
<sequence>MTKDLPGDIVECGVFKGSGIFTWYKLIELYAPFEIKKVIGFDYFDQEFVESLSEKDRDGMKQVFSRCQATKNEISPVFKEYMYEEFKKILKYFTLTKYL</sequence>
<reference evidence="1" key="1">
    <citation type="journal article" date="2020" name="Nature">
        <title>Giant virus diversity and host interactions through global metagenomics.</title>
        <authorList>
            <person name="Schulz F."/>
            <person name="Roux S."/>
            <person name="Paez-Espino D."/>
            <person name="Jungbluth S."/>
            <person name="Walsh D.A."/>
            <person name="Denef V.J."/>
            <person name="McMahon K.D."/>
            <person name="Konstantinidis K.T."/>
            <person name="Eloe-Fadrosh E.A."/>
            <person name="Kyrpides N.C."/>
            <person name="Woyke T."/>
        </authorList>
    </citation>
    <scope>NUCLEOTIDE SEQUENCE</scope>
    <source>
        <strain evidence="1">GVMAG-M-3300025676-16</strain>
    </source>
</reference>
<accession>A0A6C0J1B8</accession>